<dbReference type="GO" id="GO:0004056">
    <property type="term" value="F:argininosuccinate lyase activity"/>
    <property type="evidence" value="ECO:0007669"/>
    <property type="project" value="InterPro"/>
</dbReference>
<dbReference type="NCBIfam" id="TIGR00838">
    <property type="entry name" value="argH"/>
    <property type="match status" value="1"/>
</dbReference>
<protein>
    <submittedName>
        <fullName evidence="3">Unannotated protein</fullName>
    </submittedName>
</protein>
<accession>A0A6J6DBQ1</accession>
<sequence>MATAVRLWCKREVAVLASFVLDLVNTLEDRSLEADAATPPTRLPGYTHVQHAQPVLLSHHLRAHSWALLRDVDRLADTLQRLDDSPLGAGALAGSSLPLDPSHSAESMGFGDTFANSLDAVSDRDFIAEILFDIALLGVHLSRIGEEWVLWTSAEFGFAVLDDAYATGSSMLPQKKNADIAELARGKAGRLIGNLTGLLVMLKGLPLAYNRDLQEDKEPLFDSVDQVRRALIALTGMIKTATFKTENMIAGADAEALVATDIAEWLVQRGMPFREAHGVVGKIVRESLATNTPMVTLVANHPSLGADAVSLFDAGVAVGRRQTPGGAGPAASPEQRARLVEAIRQAKARFE</sequence>
<feature type="domain" description="Argininosuccinate lyase C-terminal" evidence="2">
    <location>
        <begin position="257"/>
        <end position="297"/>
    </location>
</feature>
<name>A0A6J6DBQ1_9ZZZZ</name>
<dbReference type="SUPFAM" id="SSF48557">
    <property type="entry name" value="L-aspartase-like"/>
    <property type="match status" value="1"/>
</dbReference>
<dbReference type="FunFam" id="1.20.200.10:FF:000015">
    <property type="entry name" value="argininosuccinate lyase isoform X2"/>
    <property type="match status" value="1"/>
</dbReference>
<gene>
    <name evidence="3" type="ORF">UFOPK1619_00411</name>
</gene>
<dbReference type="CDD" id="cd01359">
    <property type="entry name" value="Argininosuccinate_lyase"/>
    <property type="match status" value="1"/>
</dbReference>
<evidence type="ECO:0000259" key="1">
    <source>
        <dbReference type="Pfam" id="PF00206"/>
    </source>
</evidence>
<dbReference type="Gene3D" id="1.10.40.30">
    <property type="entry name" value="Fumarase/aspartase (C-terminal domain)"/>
    <property type="match status" value="1"/>
</dbReference>
<proteinExistence type="predicted"/>
<evidence type="ECO:0000259" key="2">
    <source>
        <dbReference type="Pfam" id="PF14698"/>
    </source>
</evidence>
<dbReference type="AlphaFoldDB" id="A0A6J6DBQ1"/>
<organism evidence="3">
    <name type="scientific">freshwater metagenome</name>
    <dbReference type="NCBI Taxonomy" id="449393"/>
    <lineage>
        <taxon>unclassified sequences</taxon>
        <taxon>metagenomes</taxon>
        <taxon>ecological metagenomes</taxon>
    </lineage>
</organism>
<dbReference type="InterPro" id="IPR022761">
    <property type="entry name" value="Fumarate_lyase_N"/>
</dbReference>
<dbReference type="InterPro" id="IPR029419">
    <property type="entry name" value="Arg_succ_lyase_C"/>
</dbReference>
<dbReference type="InterPro" id="IPR008948">
    <property type="entry name" value="L-Aspartase-like"/>
</dbReference>
<dbReference type="InterPro" id="IPR000362">
    <property type="entry name" value="Fumarate_lyase_fam"/>
</dbReference>
<dbReference type="Pfam" id="PF14698">
    <property type="entry name" value="ASL_C2"/>
    <property type="match status" value="1"/>
</dbReference>
<dbReference type="Pfam" id="PF00206">
    <property type="entry name" value="Lyase_1"/>
    <property type="match status" value="1"/>
</dbReference>
<dbReference type="InterPro" id="IPR009049">
    <property type="entry name" value="Argininosuccinate_lyase"/>
</dbReference>
<dbReference type="PANTHER" id="PTHR43814:SF1">
    <property type="entry name" value="ARGININOSUCCINATE LYASE"/>
    <property type="match status" value="1"/>
</dbReference>
<evidence type="ECO:0000313" key="3">
    <source>
        <dbReference type="EMBL" id="CAB4561322.1"/>
    </source>
</evidence>
<dbReference type="PRINTS" id="PR00145">
    <property type="entry name" value="ARGSUCLYASE"/>
</dbReference>
<feature type="domain" description="Fumarate lyase N-terminal" evidence="1">
    <location>
        <begin position="1"/>
        <end position="193"/>
    </location>
</feature>
<dbReference type="PANTHER" id="PTHR43814">
    <property type="entry name" value="ARGININOSUCCINATE LYASE"/>
    <property type="match status" value="1"/>
</dbReference>
<reference evidence="3" key="1">
    <citation type="submission" date="2020-05" db="EMBL/GenBank/DDBJ databases">
        <authorList>
            <person name="Chiriac C."/>
            <person name="Salcher M."/>
            <person name="Ghai R."/>
            <person name="Kavagutti S V."/>
        </authorList>
    </citation>
    <scope>NUCLEOTIDE SEQUENCE</scope>
</reference>
<dbReference type="EMBL" id="CAEZTI010000060">
    <property type="protein sequence ID" value="CAB4561322.1"/>
    <property type="molecule type" value="Genomic_DNA"/>
</dbReference>
<dbReference type="GO" id="GO:0005829">
    <property type="term" value="C:cytosol"/>
    <property type="evidence" value="ECO:0007669"/>
    <property type="project" value="TreeGrafter"/>
</dbReference>
<dbReference type="Gene3D" id="1.20.200.10">
    <property type="entry name" value="Fumarase/aspartase (Central domain)"/>
    <property type="match status" value="1"/>
</dbReference>
<dbReference type="GO" id="GO:0042450">
    <property type="term" value="P:L-arginine biosynthetic process via ornithine"/>
    <property type="evidence" value="ECO:0007669"/>
    <property type="project" value="InterPro"/>
</dbReference>
<dbReference type="PRINTS" id="PR00149">
    <property type="entry name" value="FUMRATELYASE"/>
</dbReference>